<dbReference type="EMBL" id="BIFS01000001">
    <property type="protein sequence ID" value="GCE17863.1"/>
    <property type="molecule type" value="Genomic_DNA"/>
</dbReference>
<dbReference type="Proteomes" id="UP000287188">
    <property type="component" value="Unassembled WGS sequence"/>
</dbReference>
<sequence length="249" mass="27851">MLTAEQLAFYHENGYILVKGVLTKEEAQTYRQECHNLVERLTRDQDIDATWGSARANATVATRILHCHDVQFQSAAFSRLLVDERVTGIAADIIGSPNVQLHHNKMFVKPPEKGSPFPMHQDYPFFPHKNHSMIAAILHFDNAPLEKGCVRVVPGSHKLGPVPHQEEGSWHLPLEQYPLESAQPCPAEAGDVLFFSYLTIHGSGVNVSDEARTTLLIQMRDPQDPPTVDTHKSRGQGMILRGIDPLEPR</sequence>
<dbReference type="AlphaFoldDB" id="A0A402AFM0"/>
<keyword evidence="2" id="KW-1185">Reference proteome</keyword>
<protein>
    <submittedName>
        <fullName evidence="1">Protein involved in biosynthesis of mitomycin antibiotics/polyketide fumonisin</fullName>
    </submittedName>
</protein>
<dbReference type="InterPro" id="IPR008775">
    <property type="entry name" value="Phytyl_CoA_dOase-like"/>
</dbReference>
<dbReference type="RefSeq" id="WP_126549483.1">
    <property type="nucleotide sequence ID" value="NZ_BIFS01000001.1"/>
</dbReference>
<name>A0A402AFM0_9CHLR</name>
<comment type="caution">
    <text evidence="1">The sequence shown here is derived from an EMBL/GenBank/DDBJ whole genome shotgun (WGS) entry which is preliminary data.</text>
</comment>
<evidence type="ECO:0000313" key="2">
    <source>
        <dbReference type="Proteomes" id="UP000287188"/>
    </source>
</evidence>
<reference evidence="2" key="1">
    <citation type="submission" date="2018-12" db="EMBL/GenBank/DDBJ databases">
        <title>Tengunoibacter tsumagoiensis gen. nov., sp. nov., Dictyobacter kobayashii sp. nov., D. alpinus sp. nov., and D. joshuensis sp. nov. and description of Dictyobacteraceae fam. nov. within the order Ktedonobacterales isolated from Tengu-no-mugimeshi.</title>
        <authorList>
            <person name="Wang C.M."/>
            <person name="Zheng Y."/>
            <person name="Sakai Y."/>
            <person name="Toyoda A."/>
            <person name="Minakuchi Y."/>
            <person name="Abe K."/>
            <person name="Yokota A."/>
            <person name="Yabe S."/>
        </authorList>
    </citation>
    <scope>NUCLEOTIDE SEQUENCE [LARGE SCALE GENOMIC DNA]</scope>
    <source>
        <strain evidence="2">Uno11</strain>
    </source>
</reference>
<dbReference type="SUPFAM" id="SSF51197">
    <property type="entry name" value="Clavaminate synthase-like"/>
    <property type="match status" value="1"/>
</dbReference>
<dbReference type="Pfam" id="PF05721">
    <property type="entry name" value="PhyH"/>
    <property type="match status" value="1"/>
</dbReference>
<dbReference type="PANTHER" id="PTHR20883:SF46">
    <property type="entry name" value="PHYTANOYL-COA HYDROXYLASE"/>
    <property type="match status" value="1"/>
</dbReference>
<evidence type="ECO:0000313" key="1">
    <source>
        <dbReference type="EMBL" id="GCE17863.1"/>
    </source>
</evidence>
<proteinExistence type="predicted"/>
<dbReference type="OrthoDB" id="149211at2"/>
<gene>
    <name evidence="1" type="ORF">KDK_16630</name>
</gene>
<dbReference type="GO" id="GO:0016706">
    <property type="term" value="F:2-oxoglutarate-dependent dioxygenase activity"/>
    <property type="evidence" value="ECO:0007669"/>
    <property type="project" value="UniProtKB-ARBA"/>
</dbReference>
<dbReference type="Gene3D" id="2.60.120.620">
    <property type="entry name" value="q2cbj1_9rhob like domain"/>
    <property type="match status" value="1"/>
</dbReference>
<dbReference type="PANTHER" id="PTHR20883">
    <property type="entry name" value="PHYTANOYL-COA DIOXYGENASE DOMAIN CONTAINING 1"/>
    <property type="match status" value="1"/>
</dbReference>
<organism evidence="1 2">
    <name type="scientific">Dictyobacter kobayashii</name>
    <dbReference type="NCBI Taxonomy" id="2014872"/>
    <lineage>
        <taxon>Bacteria</taxon>
        <taxon>Bacillati</taxon>
        <taxon>Chloroflexota</taxon>
        <taxon>Ktedonobacteria</taxon>
        <taxon>Ktedonobacterales</taxon>
        <taxon>Dictyobacteraceae</taxon>
        <taxon>Dictyobacter</taxon>
    </lineage>
</organism>
<dbReference type="GO" id="GO:0005506">
    <property type="term" value="F:iron ion binding"/>
    <property type="evidence" value="ECO:0007669"/>
    <property type="project" value="UniProtKB-ARBA"/>
</dbReference>
<accession>A0A402AFM0</accession>